<evidence type="ECO:0000256" key="6">
    <source>
        <dbReference type="ARBA" id="ARBA00048290"/>
    </source>
</evidence>
<dbReference type="SUPFAM" id="SSF51735">
    <property type="entry name" value="NAD(P)-binding Rossmann-fold domains"/>
    <property type="match status" value="1"/>
</dbReference>
<evidence type="ECO:0000256" key="5">
    <source>
        <dbReference type="ARBA" id="ARBA00047878"/>
    </source>
</evidence>
<reference evidence="11" key="1">
    <citation type="submission" date="2015-02" db="EMBL/GenBank/DDBJ databases">
        <title>Genome sequencing for Strongylocentrotus purpuratus.</title>
        <authorList>
            <person name="Murali S."/>
            <person name="Liu Y."/>
            <person name="Vee V."/>
            <person name="English A."/>
            <person name="Wang M."/>
            <person name="Skinner E."/>
            <person name="Han Y."/>
            <person name="Muzny D.M."/>
            <person name="Worley K.C."/>
            <person name="Gibbs R.A."/>
        </authorList>
    </citation>
    <scope>NUCLEOTIDE SEQUENCE</scope>
</reference>
<dbReference type="SUPFAM" id="SSF50129">
    <property type="entry name" value="GroES-like"/>
    <property type="match status" value="2"/>
</dbReference>
<evidence type="ECO:0000313" key="11">
    <source>
        <dbReference type="Proteomes" id="UP000007110"/>
    </source>
</evidence>
<protein>
    <recommendedName>
        <fullName evidence="4">15-oxoprostaglandin 13-reductase</fullName>
        <ecNumber evidence="2">1.3.1.48</ecNumber>
    </recommendedName>
    <alternativeName>
        <fullName evidence="4">15-oxoprostaglandin 13-reductase</fullName>
    </alternativeName>
</protein>
<dbReference type="RefSeq" id="XP_030847954.1">
    <property type="nucleotide sequence ID" value="XM_030992094.1"/>
</dbReference>
<comment type="catalytic activity">
    <reaction evidence="6">
        <text>13,14-dihydro-15-oxo-PGF2alpha + NADP(+) = 15-oxoprostaglandin F2alpha + NADPH + H(+)</text>
        <dbReference type="Rhea" id="RHEA:50588"/>
        <dbReference type="ChEBI" id="CHEBI:15378"/>
        <dbReference type="ChEBI" id="CHEBI:57783"/>
        <dbReference type="ChEBI" id="CHEBI:58349"/>
        <dbReference type="ChEBI" id="CHEBI:133374"/>
        <dbReference type="ChEBI" id="CHEBI:133409"/>
    </reaction>
    <physiologicalReaction direction="right-to-left" evidence="6">
        <dbReference type="Rhea" id="RHEA:50590"/>
    </physiologicalReaction>
</comment>
<keyword evidence="3" id="KW-0560">Oxidoreductase</keyword>
<dbReference type="AlphaFoldDB" id="A0A7M7P995"/>
<dbReference type="GO" id="GO:0006693">
    <property type="term" value="P:prostaglandin metabolic process"/>
    <property type="evidence" value="ECO:0000318"/>
    <property type="project" value="GO_Central"/>
</dbReference>
<evidence type="ECO:0000256" key="7">
    <source>
        <dbReference type="ARBA" id="ARBA00049070"/>
    </source>
</evidence>
<dbReference type="EC" id="1.3.1.48" evidence="2"/>
<name>A0A7M7P995_STRPU</name>
<dbReference type="OrthoDB" id="809632at2759"/>
<evidence type="ECO:0000313" key="10">
    <source>
        <dbReference type="EnsemblMetazoa" id="XP_030847954"/>
    </source>
</evidence>
<dbReference type="KEGG" id="spu:577347"/>
<reference evidence="10" key="2">
    <citation type="submission" date="2021-01" db="UniProtKB">
        <authorList>
            <consortium name="EnsemblMetazoa"/>
        </authorList>
    </citation>
    <scope>IDENTIFICATION</scope>
</reference>
<dbReference type="Gene3D" id="3.90.180.10">
    <property type="entry name" value="Medium-chain alcohol dehydrogenases, catalytic domain"/>
    <property type="match status" value="1"/>
</dbReference>
<sequence>MQVSKSNKRVTLRSRPGDSGVTAVENFATEECPYPTDLPDGKLLVKTLCLSVDPYMRSRLNEKTRAAYMLPWKVGHTVDGGGVALVLESKHDCYQPGDIIQSFNLPWQLYSQVEVNQYFSKVEKSLVGDHYSLAVGAIGMPGLTSLLGIKHKGGVVPGTNQTMVISGAAGACGSLAGQIARILGCGHVVGICGTDAKCSMLTEELGFDVAINYKTQNVEERLKAACPAGVDIYFDNVGGEISDTVIMKMNKDSNIILCGQISMYNNLHRDYPPLLADNIAQRVKDFNIKRERFVVLTYAEEFPEGLVQLATWIREGKFKVKETVTEGLENTGAAFVSMMSGGNVGKQIVHVADP</sequence>
<comment type="similarity">
    <text evidence="1">Belongs to the NADP-dependent oxidoreductase L4BD family.</text>
</comment>
<dbReference type="InterPro" id="IPR011032">
    <property type="entry name" value="GroES-like_sf"/>
</dbReference>
<dbReference type="InterPro" id="IPR036291">
    <property type="entry name" value="NAD(P)-bd_dom_sf"/>
</dbReference>
<dbReference type="InterPro" id="IPR041694">
    <property type="entry name" value="ADH_N_2"/>
</dbReference>
<proteinExistence type="inferred from homology"/>
<dbReference type="InParanoid" id="A0A7M7P995"/>
<dbReference type="OMA" id="TGITAYW"/>
<comment type="catalytic activity">
    <reaction evidence="5">
        <text>13,14-dihydro-15-oxo-prostaglandin F1alpha + NADP(+) = 15-oxoprostaglandin F1alpha + NADPH + H(+)</text>
        <dbReference type="Rhea" id="RHEA:50592"/>
        <dbReference type="ChEBI" id="CHEBI:15378"/>
        <dbReference type="ChEBI" id="CHEBI:57783"/>
        <dbReference type="ChEBI" id="CHEBI:58349"/>
        <dbReference type="ChEBI" id="CHEBI:79072"/>
        <dbReference type="ChEBI" id="CHEBI:133411"/>
    </reaction>
    <physiologicalReaction direction="right-to-left" evidence="5">
        <dbReference type="Rhea" id="RHEA:50594"/>
    </physiologicalReaction>
</comment>
<dbReference type="EnsemblMetazoa" id="XM_030992094">
    <property type="protein sequence ID" value="XP_030847954"/>
    <property type="gene ID" value="LOC577347"/>
</dbReference>
<evidence type="ECO:0000256" key="2">
    <source>
        <dbReference type="ARBA" id="ARBA00011981"/>
    </source>
</evidence>
<evidence type="ECO:0000256" key="4">
    <source>
        <dbReference type="ARBA" id="ARBA00033119"/>
    </source>
</evidence>
<feature type="domain" description="Oxidoreductase N-terminal" evidence="9">
    <location>
        <begin position="8"/>
        <end position="117"/>
    </location>
</feature>
<comment type="catalytic activity">
    <reaction evidence="7">
        <text>13,14-dihydro-15-oxo-prostaglandin E1 + NADP(+) = 15-oxoprostaglandin E1 + NADPH + H(+)</text>
        <dbReference type="Rhea" id="RHEA:50584"/>
        <dbReference type="ChEBI" id="CHEBI:15378"/>
        <dbReference type="ChEBI" id="CHEBI:57401"/>
        <dbReference type="ChEBI" id="CHEBI:57783"/>
        <dbReference type="ChEBI" id="CHEBI:58349"/>
        <dbReference type="ChEBI" id="CHEBI:133408"/>
    </reaction>
    <physiologicalReaction direction="right-to-left" evidence="7">
        <dbReference type="Rhea" id="RHEA:50586"/>
    </physiologicalReaction>
</comment>
<accession>A0A7M7P995</accession>
<evidence type="ECO:0000259" key="9">
    <source>
        <dbReference type="Pfam" id="PF16884"/>
    </source>
</evidence>
<dbReference type="FunFam" id="3.40.50.720:FF:000121">
    <property type="entry name" value="Prostaglandin reductase 2"/>
    <property type="match status" value="1"/>
</dbReference>
<dbReference type="PANTHER" id="PTHR43205:SF5">
    <property type="entry name" value="PROSTAGLANDIN REDUCTASE 2"/>
    <property type="match status" value="1"/>
</dbReference>
<evidence type="ECO:0000256" key="1">
    <source>
        <dbReference type="ARBA" id="ARBA00010460"/>
    </source>
</evidence>
<dbReference type="Gene3D" id="3.40.50.720">
    <property type="entry name" value="NAD(P)-binding Rossmann-like Domain"/>
    <property type="match status" value="1"/>
</dbReference>
<dbReference type="PANTHER" id="PTHR43205">
    <property type="entry name" value="PROSTAGLANDIN REDUCTASE"/>
    <property type="match status" value="1"/>
</dbReference>
<evidence type="ECO:0000256" key="3">
    <source>
        <dbReference type="ARBA" id="ARBA00023002"/>
    </source>
</evidence>
<dbReference type="GO" id="GO:0047522">
    <property type="term" value="F:15-oxoprostaglandin 13-reductase [NAD(P)+] activity"/>
    <property type="evidence" value="ECO:0000318"/>
    <property type="project" value="GO_Central"/>
</dbReference>
<dbReference type="Pfam" id="PF16884">
    <property type="entry name" value="ADH_N_2"/>
    <property type="match status" value="1"/>
</dbReference>
<keyword evidence="11" id="KW-1185">Reference proteome</keyword>
<evidence type="ECO:0000259" key="8">
    <source>
        <dbReference type="Pfam" id="PF00107"/>
    </source>
</evidence>
<feature type="domain" description="Alcohol dehydrogenase-like C-terminal" evidence="8">
    <location>
        <begin position="173"/>
        <end position="276"/>
    </location>
</feature>
<dbReference type="Pfam" id="PF00107">
    <property type="entry name" value="ADH_zinc_N"/>
    <property type="match status" value="1"/>
</dbReference>
<organism evidence="10 11">
    <name type="scientific">Strongylocentrotus purpuratus</name>
    <name type="common">Purple sea urchin</name>
    <dbReference type="NCBI Taxonomy" id="7668"/>
    <lineage>
        <taxon>Eukaryota</taxon>
        <taxon>Metazoa</taxon>
        <taxon>Echinodermata</taxon>
        <taxon>Eleutherozoa</taxon>
        <taxon>Echinozoa</taxon>
        <taxon>Echinoidea</taxon>
        <taxon>Euechinoidea</taxon>
        <taxon>Echinacea</taxon>
        <taxon>Camarodonta</taxon>
        <taxon>Echinidea</taxon>
        <taxon>Strongylocentrotidae</taxon>
        <taxon>Strongylocentrotus</taxon>
    </lineage>
</organism>
<dbReference type="GeneID" id="577347"/>
<dbReference type="InterPro" id="IPR045010">
    <property type="entry name" value="MDR_fam"/>
</dbReference>
<dbReference type="Proteomes" id="UP000007110">
    <property type="component" value="Unassembled WGS sequence"/>
</dbReference>
<dbReference type="InterPro" id="IPR013149">
    <property type="entry name" value="ADH-like_C"/>
</dbReference>